<evidence type="ECO:0000256" key="2">
    <source>
        <dbReference type="ARBA" id="ARBA00023125"/>
    </source>
</evidence>
<dbReference type="InterPro" id="IPR000835">
    <property type="entry name" value="HTH_MarR-typ"/>
</dbReference>
<protein>
    <submittedName>
        <fullName evidence="5">MarR family transcriptional regulator</fullName>
    </submittedName>
</protein>
<evidence type="ECO:0000313" key="5">
    <source>
        <dbReference type="EMBL" id="RJL35820.1"/>
    </source>
</evidence>
<dbReference type="AlphaFoldDB" id="A0A3A4B5C1"/>
<feature type="domain" description="HTH marR-type" evidence="4">
    <location>
        <begin position="42"/>
        <end position="178"/>
    </location>
</feature>
<keyword evidence="3" id="KW-0804">Transcription</keyword>
<evidence type="ECO:0000256" key="3">
    <source>
        <dbReference type="ARBA" id="ARBA00023163"/>
    </source>
</evidence>
<dbReference type="GO" id="GO:0003677">
    <property type="term" value="F:DNA binding"/>
    <property type="evidence" value="ECO:0007669"/>
    <property type="project" value="UniProtKB-KW"/>
</dbReference>
<name>A0A3A4B5C1_9ACTN</name>
<dbReference type="Proteomes" id="UP000265768">
    <property type="component" value="Unassembled WGS sequence"/>
</dbReference>
<dbReference type="PANTHER" id="PTHR42756">
    <property type="entry name" value="TRANSCRIPTIONAL REGULATOR, MARR"/>
    <property type="match status" value="1"/>
</dbReference>
<dbReference type="InterPro" id="IPR036390">
    <property type="entry name" value="WH_DNA-bd_sf"/>
</dbReference>
<organism evidence="5 6">
    <name type="scientific">Bailinhaonella thermotolerans</name>
    <dbReference type="NCBI Taxonomy" id="1070861"/>
    <lineage>
        <taxon>Bacteria</taxon>
        <taxon>Bacillati</taxon>
        <taxon>Actinomycetota</taxon>
        <taxon>Actinomycetes</taxon>
        <taxon>Streptosporangiales</taxon>
        <taxon>Streptosporangiaceae</taxon>
        <taxon>Bailinhaonella</taxon>
    </lineage>
</organism>
<gene>
    <name evidence="5" type="ORF">D5H75_03300</name>
</gene>
<evidence type="ECO:0000256" key="1">
    <source>
        <dbReference type="ARBA" id="ARBA00023015"/>
    </source>
</evidence>
<dbReference type="SUPFAM" id="SSF46785">
    <property type="entry name" value="Winged helix' DNA-binding domain"/>
    <property type="match status" value="1"/>
</dbReference>
<dbReference type="Pfam" id="PF01047">
    <property type="entry name" value="MarR"/>
    <property type="match status" value="1"/>
</dbReference>
<keyword evidence="6" id="KW-1185">Reference proteome</keyword>
<proteinExistence type="predicted"/>
<keyword evidence="2" id="KW-0238">DNA-binding</keyword>
<dbReference type="EMBL" id="QZEY01000001">
    <property type="protein sequence ID" value="RJL35820.1"/>
    <property type="molecule type" value="Genomic_DNA"/>
</dbReference>
<dbReference type="Gene3D" id="1.10.10.10">
    <property type="entry name" value="Winged helix-like DNA-binding domain superfamily/Winged helix DNA-binding domain"/>
    <property type="match status" value="1"/>
</dbReference>
<dbReference type="GO" id="GO:0003700">
    <property type="term" value="F:DNA-binding transcription factor activity"/>
    <property type="evidence" value="ECO:0007669"/>
    <property type="project" value="InterPro"/>
</dbReference>
<evidence type="ECO:0000313" key="6">
    <source>
        <dbReference type="Proteomes" id="UP000265768"/>
    </source>
</evidence>
<dbReference type="InterPro" id="IPR036388">
    <property type="entry name" value="WH-like_DNA-bd_sf"/>
</dbReference>
<dbReference type="PANTHER" id="PTHR42756:SF1">
    <property type="entry name" value="TRANSCRIPTIONAL REPRESSOR OF EMRAB OPERON"/>
    <property type="match status" value="1"/>
</dbReference>
<dbReference type="SMART" id="SM00347">
    <property type="entry name" value="HTH_MARR"/>
    <property type="match status" value="1"/>
</dbReference>
<evidence type="ECO:0000259" key="4">
    <source>
        <dbReference type="PROSITE" id="PS50995"/>
    </source>
</evidence>
<comment type="caution">
    <text evidence="5">The sequence shown here is derived from an EMBL/GenBank/DDBJ whole genome shotgun (WGS) entry which is preliminary data.</text>
</comment>
<reference evidence="5 6" key="1">
    <citation type="submission" date="2018-09" db="EMBL/GenBank/DDBJ databases">
        <title>YIM 75507 draft genome.</title>
        <authorList>
            <person name="Tang S."/>
            <person name="Feng Y."/>
        </authorList>
    </citation>
    <scope>NUCLEOTIDE SEQUENCE [LARGE SCALE GENOMIC DNA]</scope>
    <source>
        <strain evidence="5 6">YIM 75507</strain>
    </source>
</reference>
<dbReference type="InterPro" id="IPR011991">
    <property type="entry name" value="ArsR-like_HTH"/>
</dbReference>
<dbReference type="OrthoDB" id="3173926at2"/>
<dbReference type="CDD" id="cd00090">
    <property type="entry name" value="HTH_ARSR"/>
    <property type="match status" value="1"/>
</dbReference>
<accession>A0A3A4B5C1</accession>
<dbReference type="PRINTS" id="PR00598">
    <property type="entry name" value="HTHMARR"/>
</dbReference>
<sequence>MPERPRTSPGAAGRRGVASRPPWELDFARPNLFNNLRIRLSKQDRVQAVTRAVQELQDATDLIDELAARRLGINRTDLRCLSRLTARGPLTASELASAAGLTGGATTTAIDRLERTGLATRVRDTADRRRVLVHLSERGRRAVQEIWGPIATEAQAELLRFSAAELDLIETFLRRALDNQTRHAARLREPAEAP</sequence>
<keyword evidence="1" id="KW-0805">Transcription regulation</keyword>
<dbReference type="PROSITE" id="PS50995">
    <property type="entry name" value="HTH_MARR_2"/>
    <property type="match status" value="1"/>
</dbReference>